<feature type="non-terminal residue" evidence="2">
    <location>
        <position position="1"/>
    </location>
</feature>
<evidence type="ECO:0000313" key="2">
    <source>
        <dbReference type="EMBL" id="TVU46884.1"/>
    </source>
</evidence>
<gene>
    <name evidence="2" type="ORF">EJB05_06456</name>
</gene>
<feature type="region of interest" description="Disordered" evidence="1">
    <location>
        <begin position="1"/>
        <end position="56"/>
    </location>
</feature>
<keyword evidence="3" id="KW-1185">Reference proteome</keyword>
<reference evidence="2 3" key="1">
    <citation type="journal article" date="2019" name="Sci. Rep.">
        <title>A high-quality genome of Eragrostis curvula grass provides insights into Poaceae evolution and supports new strategies to enhance forage quality.</title>
        <authorList>
            <person name="Carballo J."/>
            <person name="Santos B.A.C.M."/>
            <person name="Zappacosta D."/>
            <person name="Garbus I."/>
            <person name="Selva J.P."/>
            <person name="Gallo C.A."/>
            <person name="Diaz A."/>
            <person name="Albertini E."/>
            <person name="Caccamo M."/>
            <person name="Echenique V."/>
        </authorList>
    </citation>
    <scope>NUCLEOTIDE SEQUENCE [LARGE SCALE GENOMIC DNA]</scope>
    <source>
        <strain evidence="3">cv. Victoria</strain>
        <tissue evidence="2">Leaf</tissue>
    </source>
</reference>
<dbReference type="Proteomes" id="UP000324897">
    <property type="component" value="Chromosome 5"/>
</dbReference>
<sequence length="97" mass="11149">MPPRIGISVPDDPANQIPPNFTSRCAISSSTTYPKMTPRERHYRDPTDRSPSQVNSCPNHHVPVVFHIISHTTDRFMKHVTRHIRAITRLLWNILAN</sequence>
<protein>
    <submittedName>
        <fullName evidence="2">Uncharacterized protein</fullName>
    </submittedName>
</protein>
<dbReference type="Gramene" id="TVU46884">
    <property type="protein sequence ID" value="TVU46884"/>
    <property type="gene ID" value="EJB05_06456"/>
</dbReference>
<proteinExistence type="predicted"/>
<name>A0A5J9WHX2_9POAL</name>
<accession>A0A5J9WHX2</accession>
<feature type="compositionally biased region" description="Polar residues" evidence="1">
    <location>
        <begin position="17"/>
        <end position="34"/>
    </location>
</feature>
<dbReference type="EMBL" id="RWGY01000004">
    <property type="protein sequence ID" value="TVU46884.1"/>
    <property type="molecule type" value="Genomic_DNA"/>
</dbReference>
<organism evidence="2 3">
    <name type="scientific">Eragrostis curvula</name>
    <name type="common">weeping love grass</name>
    <dbReference type="NCBI Taxonomy" id="38414"/>
    <lineage>
        <taxon>Eukaryota</taxon>
        <taxon>Viridiplantae</taxon>
        <taxon>Streptophyta</taxon>
        <taxon>Embryophyta</taxon>
        <taxon>Tracheophyta</taxon>
        <taxon>Spermatophyta</taxon>
        <taxon>Magnoliopsida</taxon>
        <taxon>Liliopsida</taxon>
        <taxon>Poales</taxon>
        <taxon>Poaceae</taxon>
        <taxon>PACMAD clade</taxon>
        <taxon>Chloridoideae</taxon>
        <taxon>Eragrostideae</taxon>
        <taxon>Eragrostidinae</taxon>
        <taxon>Eragrostis</taxon>
    </lineage>
</organism>
<evidence type="ECO:0000256" key="1">
    <source>
        <dbReference type="SAM" id="MobiDB-lite"/>
    </source>
</evidence>
<feature type="compositionally biased region" description="Basic and acidic residues" evidence="1">
    <location>
        <begin position="37"/>
        <end position="48"/>
    </location>
</feature>
<comment type="caution">
    <text evidence="2">The sequence shown here is derived from an EMBL/GenBank/DDBJ whole genome shotgun (WGS) entry which is preliminary data.</text>
</comment>
<evidence type="ECO:0000313" key="3">
    <source>
        <dbReference type="Proteomes" id="UP000324897"/>
    </source>
</evidence>
<dbReference type="AlphaFoldDB" id="A0A5J9WHX2"/>